<comment type="subcellular location">
    <subcellularLocation>
        <location evidence="1">Endomembrane system</location>
        <topology evidence="1">Multi-pass membrane protein</topology>
    </subcellularLocation>
    <subcellularLocation>
        <location evidence="6">Membrane</location>
        <topology evidence="6">Multi-pass membrane protein</topology>
    </subcellularLocation>
</comment>
<dbReference type="EMBL" id="CP064781">
    <property type="protein sequence ID" value="QRJ63864.1"/>
    <property type="molecule type" value="Genomic_DNA"/>
</dbReference>
<dbReference type="InterPro" id="IPR003918">
    <property type="entry name" value="NADH_UbQ_OxRdtase"/>
</dbReference>
<evidence type="ECO:0000313" key="9">
    <source>
        <dbReference type="EMBL" id="QRJ63864.1"/>
    </source>
</evidence>
<protein>
    <submittedName>
        <fullName evidence="9">NADH-quinone oxidoreductase subunit M</fullName>
        <ecNumber evidence="9">1.6.5.-</ecNumber>
    </submittedName>
</protein>
<dbReference type="GO" id="GO:0003954">
    <property type="term" value="F:NADH dehydrogenase activity"/>
    <property type="evidence" value="ECO:0007669"/>
    <property type="project" value="TreeGrafter"/>
</dbReference>
<feature type="transmembrane region" description="Helical" evidence="7">
    <location>
        <begin position="304"/>
        <end position="326"/>
    </location>
</feature>
<evidence type="ECO:0000256" key="6">
    <source>
        <dbReference type="RuleBase" id="RU000320"/>
    </source>
</evidence>
<dbReference type="GO" id="GO:0042773">
    <property type="term" value="P:ATP synthesis coupled electron transport"/>
    <property type="evidence" value="ECO:0007669"/>
    <property type="project" value="InterPro"/>
</dbReference>
<organism evidence="9 10">
    <name type="scientific">Azospira restricta</name>
    <dbReference type="NCBI Taxonomy" id="404405"/>
    <lineage>
        <taxon>Bacteria</taxon>
        <taxon>Pseudomonadati</taxon>
        <taxon>Pseudomonadota</taxon>
        <taxon>Betaproteobacteria</taxon>
        <taxon>Rhodocyclales</taxon>
        <taxon>Rhodocyclaceae</taxon>
        <taxon>Azospira</taxon>
    </lineage>
</organism>
<keyword evidence="4 7" id="KW-1133">Transmembrane helix</keyword>
<keyword evidence="5 7" id="KW-0472">Membrane</keyword>
<dbReference type="Pfam" id="PF00361">
    <property type="entry name" value="Proton_antipo_M"/>
    <property type="match status" value="1"/>
</dbReference>
<evidence type="ECO:0000313" key="10">
    <source>
        <dbReference type="Proteomes" id="UP000663444"/>
    </source>
</evidence>
<feature type="transmembrane region" description="Helical" evidence="7">
    <location>
        <begin position="116"/>
        <end position="138"/>
    </location>
</feature>
<feature type="transmembrane region" description="Helical" evidence="7">
    <location>
        <begin position="411"/>
        <end position="433"/>
    </location>
</feature>
<evidence type="ECO:0000256" key="3">
    <source>
        <dbReference type="ARBA" id="ARBA00022692"/>
    </source>
</evidence>
<feature type="transmembrane region" description="Helical" evidence="7">
    <location>
        <begin position="144"/>
        <end position="161"/>
    </location>
</feature>
<feature type="transmembrane region" description="Helical" evidence="7">
    <location>
        <begin position="454"/>
        <end position="475"/>
    </location>
</feature>
<feature type="transmembrane region" description="Helical" evidence="7">
    <location>
        <begin position="6"/>
        <end position="27"/>
    </location>
</feature>
<feature type="transmembrane region" description="Helical" evidence="7">
    <location>
        <begin position="276"/>
        <end position="297"/>
    </location>
</feature>
<dbReference type="PRINTS" id="PR01437">
    <property type="entry name" value="NUOXDRDTASE4"/>
</dbReference>
<evidence type="ECO:0000256" key="7">
    <source>
        <dbReference type="SAM" id="Phobius"/>
    </source>
</evidence>
<dbReference type="Proteomes" id="UP000663444">
    <property type="component" value="Chromosome"/>
</dbReference>
<comment type="similarity">
    <text evidence="2">Belongs to the complex I subunit 4 family.</text>
</comment>
<keyword evidence="3 6" id="KW-0812">Transmembrane</keyword>
<keyword evidence="9" id="KW-0560">Oxidoreductase</keyword>
<feature type="domain" description="NADH:quinone oxidoreductase/Mrp antiporter transmembrane" evidence="8">
    <location>
        <begin position="131"/>
        <end position="417"/>
    </location>
</feature>
<dbReference type="GO" id="GO:0048039">
    <property type="term" value="F:ubiquinone binding"/>
    <property type="evidence" value="ECO:0007669"/>
    <property type="project" value="TreeGrafter"/>
</dbReference>
<evidence type="ECO:0000256" key="2">
    <source>
        <dbReference type="ARBA" id="ARBA00009025"/>
    </source>
</evidence>
<reference evidence="9" key="1">
    <citation type="submission" date="2020-11" db="EMBL/GenBank/DDBJ databases">
        <title>Azospira restricta DSM 18626 genome sequence.</title>
        <authorList>
            <person name="Moe W.M."/>
        </authorList>
    </citation>
    <scope>NUCLEOTIDE SEQUENCE</scope>
    <source>
        <strain evidence="9">DSM 18626</strain>
    </source>
</reference>
<dbReference type="RefSeq" id="WP_203387396.1">
    <property type="nucleotide sequence ID" value="NZ_CP064781.1"/>
</dbReference>
<accession>A0A974SP65</accession>
<dbReference type="GO" id="GO:0015990">
    <property type="term" value="P:electron transport coupled proton transport"/>
    <property type="evidence" value="ECO:0007669"/>
    <property type="project" value="TreeGrafter"/>
</dbReference>
<feature type="transmembrane region" description="Helical" evidence="7">
    <location>
        <begin position="236"/>
        <end position="256"/>
    </location>
</feature>
<evidence type="ECO:0000256" key="4">
    <source>
        <dbReference type="ARBA" id="ARBA00022989"/>
    </source>
</evidence>
<dbReference type="PANTHER" id="PTHR43507:SF1">
    <property type="entry name" value="NADH-UBIQUINONE OXIDOREDUCTASE CHAIN 4"/>
    <property type="match status" value="1"/>
</dbReference>
<dbReference type="EC" id="1.6.5.-" evidence="9"/>
<dbReference type="PANTHER" id="PTHR43507">
    <property type="entry name" value="NADH-UBIQUINONE OXIDOREDUCTASE CHAIN 4"/>
    <property type="match status" value="1"/>
</dbReference>
<dbReference type="GO" id="GO:0008137">
    <property type="term" value="F:NADH dehydrogenase (ubiquinone) activity"/>
    <property type="evidence" value="ECO:0007669"/>
    <property type="project" value="InterPro"/>
</dbReference>
<dbReference type="NCBIfam" id="TIGR01972">
    <property type="entry name" value="NDH_I_M"/>
    <property type="match status" value="1"/>
</dbReference>
<feature type="transmembrane region" description="Helical" evidence="7">
    <location>
        <begin position="210"/>
        <end position="229"/>
    </location>
</feature>
<name>A0A974SP65_9RHOO</name>
<dbReference type="GO" id="GO:0012505">
    <property type="term" value="C:endomembrane system"/>
    <property type="evidence" value="ECO:0007669"/>
    <property type="project" value="UniProtKB-SubCell"/>
</dbReference>
<feature type="transmembrane region" description="Helical" evidence="7">
    <location>
        <begin position="168"/>
        <end position="190"/>
    </location>
</feature>
<feature type="transmembrane region" description="Helical" evidence="7">
    <location>
        <begin position="373"/>
        <end position="391"/>
    </location>
</feature>
<dbReference type="InterPro" id="IPR010227">
    <property type="entry name" value="NADH_Q_OxRdtase_chainM/4"/>
</dbReference>
<proteinExistence type="inferred from homology"/>
<evidence type="ECO:0000259" key="8">
    <source>
        <dbReference type="Pfam" id="PF00361"/>
    </source>
</evidence>
<feature type="transmembrane region" description="Helical" evidence="7">
    <location>
        <begin position="332"/>
        <end position="352"/>
    </location>
</feature>
<feature type="transmembrane region" description="Helical" evidence="7">
    <location>
        <begin position="34"/>
        <end position="54"/>
    </location>
</feature>
<feature type="transmembrane region" description="Helical" evidence="7">
    <location>
        <begin position="84"/>
        <end position="104"/>
    </location>
</feature>
<dbReference type="InterPro" id="IPR001750">
    <property type="entry name" value="ND/Mrp_TM"/>
</dbReference>
<dbReference type="AlphaFoldDB" id="A0A974SP65"/>
<evidence type="ECO:0000256" key="1">
    <source>
        <dbReference type="ARBA" id="ARBA00004127"/>
    </source>
</evidence>
<sequence>MAAGAFPILSLLLALPFAGAAGCLLLARGGGARALAIAAAGATLLAALAAVGLFDPARGDFQLLEERLWIPGIGVHYRVGVDGLSLFFLPTTALLFAAAIVAGARAPRPAPGFHYALLLLLEGATLGVFCALDTLLFFVFWEFALLPLYFLIGLWGLGAAGRAAAARYFLIMLAGGVPLLFALLLLAAASGLGFDLPALLALAPDALPRGVQLAVFLLLLIGLGVKVPFVPLHTWLPSLALGAPATVTALLVGLKLGAYGLLRLALPLSPLVARELHWLLAGLGTLAILYGAVAALAQSNLRGALAYGSVSHVGLAVLGLASFSVAGVQGTVLLLLGFALATGGSFLLLAALQRRLGGSDLARLSGLRRRMPRLAGLLLLFGLAGMGMPGTSGFPAEFLILVAALPAHSGAALAALFGLVVAAAAFLAPYRSAFFGPLRPGPADEADDLTRREFAVALLFALLLVGFGLWPSWLLEAIRPAAELWVARLS</sequence>
<dbReference type="KEGG" id="ares:IWH25_00440"/>
<gene>
    <name evidence="9" type="ORF">IWH25_00440</name>
</gene>
<dbReference type="GO" id="GO:0016020">
    <property type="term" value="C:membrane"/>
    <property type="evidence" value="ECO:0007669"/>
    <property type="project" value="UniProtKB-SubCell"/>
</dbReference>
<keyword evidence="10" id="KW-1185">Reference proteome</keyword>
<evidence type="ECO:0000256" key="5">
    <source>
        <dbReference type="ARBA" id="ARBA00023136"/>
    </source>
</evidence>